<name>A0ABD5S608_9EURY</name>
<sequence>MEKQSLRERVWDALEAEGIARFPFPPHDRIPNFAGAADAADRLAAT</sequence>
<dbReference type="PANTHER" id="PTHR13017">
    <property type="entry name" value="5-FORMYLTETRAHYDROFOLATE CYCLO-LIGASE-RELATED"/>
    <property type="match status" value="1"/>
</dbReference>
<dbReference type="AlphaFoldDB" id="A0ABD5S608"/>
<protein>
    <submittedName>
        <fullName evidence="1">5-formyltetrahydrofolate cyclo-ligase</fullName>
    </submittedName>
</protein>
<keyword evidence="2" id="KW-1185">Reference proteome</keyword>
<organism evidence="1 2">
    <name type="scientific">Halobium palmae</name>
    <dbReference type="NCBI Taxonomy" id="1776492"/>
    <lineage>
        <taxon>Archaea</taxon>
        <taxon>Methanobacteriati</taxon>
        <taxon>Methanobacteriota</taxon>
        <taxon>Stenosarchaea group</taxon>
        <taxon>Halobacteria</taxon>
        <taxon>Halobacteriales</taxon>
        <taxon>Haloferacaceae</taxon>
        <taxon>Halobium</taxon>
    </lineage>
</organism>
<reference evidence="1 2" key="1">
    <citation type="journal article" date="2019" name="Int. J. Syst. Evol. Microbiol.">
        <title>The Global Catalogue of Microorganisms (GCM) 10K type strain sequencing project: providing services to taxonomists for standard genome sequencing and annotation.</title>
        <authorList>
            <consortium name="The Broad Institute Genomics Platform"/>
            <consortium name="The Broad Institute Genome Sequencing Center for Infectious Disease"/>
            <person name="Wu L."/>
            <person name="Ma J."/>
        </authorList>
    </citation>
    <scope>NUCLEOTIDE SEQUENCE [LARGE SCALE GENOMIC DNA]</scope>
    <source>
        <strain evidence="1 2">NBRC 111368</strain>
    </source>
</reference>
<accession>A0ABD5S608</accession>
<dbReference type="EMBL" id="JBHSWU010001531">
    <property type="protein sequence ID" value="MFC6726941.1"/>
    <property type="molecule type" value="Genomic_DNA"/>
</dbReference>
<gene>
    <name evidence="1" type="ORF">ACFQE1_21690</name>
</gene>
<dbReference type="PANTHER" id="PTHR13017:SF0">
    <property type="entry name" value="METHENYLTETRAHYDROFOLATE SYNTHASE DOMAIN-CONTAINING PROTEIN"/>
    <property type="match status" value="1"/>
</dbReference>
<evidence type="ECO:0000313" key="2">
    <source>
        <dbReference type="Proteomes" id="UP001596328"/>
    </source>
</evidence>
<comment type="caution">
    <text evidence="1">The sequence shown here is derived from an EMBL/GenBank/DDBJ whole genome shotgun (WGS) entry which is preliminary data.</text>
</comment>
<proteinExistence type="predicted"/>
<dbReference type="Proteomes" id="UP001596328">
    <property type="component" value="Unassembled WGS sequence"/>
</dbReference>
<feature type="non-terminal residue" evidence="1">
    <location>
        <position position="46"/>
    </location>
</feature>
<evidence type="ECO:0000313" key="1">
    <source>
        <dbReference type="EMBL" id="MFC6726941.1"/>
    </source>
</evidence>
<dbReference type="InterPro" id="IPR002698">
    <property type="entry name" value="FTHF_cligase"/>
</dbReference>